<accession>A0A4Z2ELN8</accession>
<dbReference type="Proteomes" id="UP000314294">
    <property type="component" value="Unassembled WGS sequence"/>
</dbReference>
<keyword evidence="3" id="KW-1185">Reference proteome</keyword>
<comment type="caution">
    <text evidence="2">The sequence shown here is derived from an EMBL/GenBank/DDBJ whole genome shotgun (WGS) entry which is preliminary data.</text>
</comment>
<dbReference type="AlphaFoldDB" id="A0A4Z2ELN8"/>
<feature type="compositionally biased region" description="Basic and acidic residues" evidence="1">
    <location>
        <begin position="20"/>
        <end position="34"/>
    </location>
</feature>
<feature type="region of interest" description="Disordered" evidence="1">
    <location>
        <begin position="87"/>
        <end position="110"/>
    </location>
</feature>
<organism evidence="2 3">
    <name type="scientific">Liparis tanakae</name>
    <name type="common">Tanaka's snailfish</name>
    <dbReference type="NCBI Taxonomy" id="230148"/>
    <lineage>
        <taxon>Eukaryota</taxon>
        <taxon>Metazoa</taxon>
        <taxon>Chordata</taxon>
        <taxon>Craniata</taxon>
        <taxon>Vertebrata</taxon>
        <taxon>Euteleostomi</taxon>
        <taxon>Actinopterygii</taxon>
        <taxon>Neopterygii</taxon>
        <taxon>Teleostei</taxon>
        <taxon>Neoteleostei</taxon>
        <taxon>Acanthomorphata</taxon>
        <taxon>Eupercaria</taxon>
        <taxon>Perciformes</taxon>
        <taxon>Cottioidei</taxon>
        <taxon>Cottales</taxon>
        <taxon>Liparidae</taxon>
        <taxon>Liparis</taxon>
    </lineage>
</organism>
<evidence type="ECO:0000313" key="3">
    <source>
        <dbReference type="Proteomes" id="UP000314294"/>
    </source>
</evidence>
<gene>
    <name evidence="2" type="ORF">EYF80_060087</name>
</gene>
<proteinExistence type="predicted"/>
<reference evidence="2 3" key="1">
    <citation type="submission" date="2019-03" db="EMBL/GenBank/DDBJ databases">
        <title>First draft genome of Liparis tanakae, snailfish: a comprehensive survey of snailfish specific genes.</title>
        <authorList>
            <person name="Kim W."/>
            <person name="Song I."/>
            <person name="Jeong J.-H."/>
            <person name="Kim D."/>
            <person name="Kim S."/>
            <person name="Ryu S."/>
            <person name="Song J.Y."/>
            <person name="Lee S.K."/>
        </authorList>
    </citation>
    <scope>NUCLEOTIDE SEQUENCE [LARGE SCALE GENOMIC DNA]</scope>
    <source>
        <tissue evidence="2">Muscle</tissue>
    </source>
</reference>
<sequence length="110" mass="11666">MTEVKVLFLGGGGSSAQEVESQRRAEEDSGERDAAQTAEPEFCSIMQQQQQPCTAPDCSLQHSEGLCKVTSPITCALILLRLACPTSGRRRRPGGPEARRLHAGAATGAL</sequence>
<name>A0A4Z2ELN8_9TELE</name>
<protein>
    <submittedName>
        <fullName evidence="2">Uncharacterized protein</fullName>
    </submittedName>
</protein>
<dbReference type="EMBL" id="SRLO01005241">
    <property type="protein sequence ID" value="TNN29763.1"/>
    <property type="molecule type" value="Genomic_DNA"/>
</dbReference>
<feature type="region of interest" description="Disordered" evidence="1">
    <location>
        <begin position="9"/>
        <end position="39"/>
    </location>
</feature>
<evidence type="ECO:0000313" key="2">
    <source>
        <dbReference type="EMBL" id="TNN29763.1"/>
    </source>
</evidence>
<evidence type="ECO:0000256" key="1">
    <source>
        <dbReference type="SAM" id="MobiDB-lite"/>
    </source>
</evidence>